<accession>A0ACA9NSX0</accession>
<name>A0ACA9NSX0_9GLOM</name>
<dbReference type="Proteomes" id="UP000789920">
    <property type="component" value="Unassembled WGS sequence"/>
</dbReference>
<feature type="non-terminal residue" evidence="1">
    <location>
        <position position="1"/>
    </location>
</feature>
<evidence type="ECO:0000313" key="2">
    <source>
        <dbReference type="Proteomes" id="UP000789920"/>
    </source>
</evidence>
<keyword evidence="2" id="KW-1185">Reference proteome</keyword>
<gene>
    <name evidence="1" type="ORF">RPERSI_LOCUS8806</name>
</gene>
<dbReference type="EMBL" id="CAJVQC010016165">
    <property type="protein sequence ID" value="CAG8673976.1"/>
    <property type="molecule type" value="Genomic_DNA"/>
</dbReference>
<protein>
    <submittedName>
        <fullName evidence="1">14670_t:CDS:1</fullName>
    </submittedName>
</protein>
<organism evidence="1 2">
    <name type="scientific">Racocetra persica</name>
    <dbReference type="NCBI Taxonomy" id="160502"/>
    <lineage>
        <taxon>Eukaryota</taxon>
        <taxon>Fungi</taxon>
        <taxon>Fungi incertae sedis</taxon>
        <taxon>Mucoromycota</taxon>
        <taxon>Glomeromycotina</taxon>
        <taxon>Glomeromycetes</taxon>
        <taxon>Diversisporales</taxon>
        <taxon>Gigasporaceae</taxon>
        <taxon>Racocetra</taxon>
    </lineage>
</organism>
<proteinExistence type="predicted"/>
<comment type="caution">
    <text evidence="1">The sequence shown here is derived from an EMBL/GenBank/DDBJ whole genome shotgun (WGS) entry which is preliminary data.</text>
</comment>
<reference evidence="1" key="1">
    <citation type="submission" date="2021-06" db="EMBL/GenBank/DDBJ databases">
        <authorList>
            <person name="Kallberg Y."/>
            <person name="Tangrot J."/>
            <person name="Rosling A."/>
        </authorList>
    </citation>
    <scope>NUCLEOTIDE SEQUENCE</scope>
    <source>
        <strain evidence="1">MA461A</strain>
    </source>
</reference>
<sequence>ITFHVIGKYPLHPGPLPEYGSSYDKKLIKLLNLESNLTDNDNDNEKPEYYSVGILTVSDTCSRDSTKDLSGPTLKTLFSETSHSKKPFLVVKTKIVKDDSFEIQKSVKDWCDVEILDLVVTTGGTGFGVRDVTPEAVQPLFEKSCNGITHAMIKASLEKTDFAALSRPVCGIRGSTIILTVPGSPKGAKENVQAILNVLPHAIDLARGETGENVHAKLRVESHECVHHDHKHGDKHQYSSTSLFGPVPQRQRKSPYPMISVTDALNIISEHSNILSPIKVPVDENLIGMVLAEDVVARLPVPGYRASILDGYAVVASDGPGIYPVIGASIANTSQLPADKLLPGQIVRITTGGPVPPGATAIVMVEDTTLIRASADGLQEESVEIHVQVNDGANIREIGSDTSVGSIVARKGELFSAVGGEIGVLASVGVKEVSVYRRPVIGVLSTGNEVIDHKSTSELKYGQIFDSNRPTLFSIAKATGFEVKDFGIVVDDAKELEKTLSTALTQVDVLVSTGGVSMGELDLFKPTLEKYLGATIHFGRVKMKPGKPTTFATLPGTSGAPEKLIFGLPGNPVSATVTFYLFVLPALRKLAGYENWNSPILPAELTDKISLDPRPEYHRAVISFDHSKGKFMAISTGHQISSRMLSLRSCNALLKLPGRTDQCKELDKGSVVDAILIGQLS</sequence>
<evidence type="ECO:0000313" key="1">
    <source>
        <dbReference type="EMBL" id="CAG8673976.1"/>
    </source>
</evidence>